<dbReference type="Pfam" id="PF01678">
    <property type="entry name" value="DAP_epimerase"/>
    <property type="match status" value="2"/>
</dbReference>
<evidence type="ECO:0000256" key="1">
    <source>
        <dbReference type="ARBA" id="ARBA00005196"/>
    </source>
</evidence>
<feature type="active site" evidence="10">
    <location>
        <position position="71"/>
    </location>
</feature>
<feature type="site" description="Could be important to modulate the pK values of the two catalytic cysteine residues" evidence="9">
    <location>
        <position position="152"/>
    </location>
</feature>
<sequence length="264" mass="29397">MNFVKMHGLGNDFIIFEKKELGNKDWSDIAKKVCDRHIGIGADGILIVEESSCADIKMTIINSDGSLAEMCGNGLRCFSKYVYEKGIVKKQNFKVETGAGVLEVIFTLENDNVKTVKVNMGLPIIEEDKKYYRINVLGREFEATTMTMGVPHTIIYVEDTVDEDVIKYGPIIEKMDIFKKGTNVNFVSVIDKDNIKIRTWERGAGYTLACGTGTCASVVATFINGLTKNEVNAHLKLGTLKITYDDYVFMEGPAEFVCEGKLLL</sequence>
<dbReference type="EC" id="5.1.1.7" evidence="3 9"/>
<feature type="active site" description="Proton acceptor" evidence="9">
    <location>
        <position position="210"/>
    </location>
</feature>
<comment type="caution">
    <text evidence="9">Lacks conserved residue(s) required for the propagation of feature annotation.</text>
</comment>
<accession>A0A1M5BXF2</accession>
<evidence type="ECO:0000313" key="12">
    <source>
        <dbReference type="Proteomes" id="UP000184423"/>
    </source>
</evidence>
<dbReference type="SUPFAM" id="SSF54506">
    <property type="entry name" value="Diaminopimelate epimerase-like"/>
    <property type="match status" value="2"/>
</dbReference>
<evidence type="ECO:0000256" key="3">
    <source>
        <dbReference type="ARBA" id="ARBA00013080"/>
    </source>
</evidence>
<comment type="similarity">
    <text evidence="2 9">Belongs to the diaminopimelate epimerase family.</text>
</comment>
<dbReference type="GO" id="GO:0005829">
    <property type="term" value="C:cytosol"/>
    <property type="evidence" value="ECO:0007669"/>
    <property type="project" value="TreeGrafter"/>
</dbReference>
<reference evidence="12" key="1">
    <citation type="submission" date="2016-11" db="EMBL/GenBank/DDBJ databases">
        <authorList>
            <person name="Varghese N."/>
            <person name="Submissions S."/>
        </authorList>
    </citation>
    <scope>NUCLEOTIDE SEQUENCE [LARGE SCALE GENOMIC DNA]</scope>
    <source>
        <strain evidence="12">DSM 10124</strain>
    </source>
</reference>
<dbReference type="EMBL" id="FQVG01000086">
    <property type="protein sequence ID" value="SHF47007.1"/>
    <property type="molecule type" value="Genomic_DNA"/>
</dbReference>
<dbReference type="GO" id="GO:0008837">
    <property type="term" value="F:diaminopimelate epimerase activity"/>
    <property type="evidence" value="ECO:0007669"/>
    <property type="project" value="UniProtKB-UniRule"/>
</dbReference>
<dbReference type="PANTHER" id="PTHR31689:SF0">
    <property type="entry name" value="DIAMINOPIMELATE EPIMERASE"/>
    <property type="match status" value="1"/>
</dbReference>
<dbReference type="Proteomes" id="UP000184423">
    <property type="component" value="Unassembled WGS sequence"/>
</dbReference>
<keyword evidence="6 9" id="KW-0457">Lysine biosynthesis</keyword>
<comment type="pathway">
    <text evidence="1 9">Amino-acid biosynthesis; L-lysine biosynthesis via DAP pathway; DL-2,6-diaminopimelate from LL-2,6-diaminopimelate: step 1/1.</text>
</comment>
<dbReference type="NCBIfam" id="TIGR00652">
    <property type="entry name" value="DapF"/>
    <property type="match status" value="1"/>
</dbReference>
<feature type="site" description="Could be important to modulate the pK values of the two catalytic cysteine residues" evidence="9">
    <location>
        <position position="201"/>
    </location>
</feature>
<comment type="subunit">
    <text evidence="9">Homodimer.</text>
</comment>
<dbReference type="PANTHER" id="PTHR31689">
    <property type="entry name" value="DIAMINOPIMELATE EPIMERASE, CHLOROPLASTIC"/>
    <property type="match status" value="1"/>
</dbReference>
<dbReference type="RefSeq" id="WP_073250297.1">
    <property type="nucleotide sequence ID" value="NZ_FQVG01000086.1"/>
</dbReference>
<feature type="binding site" evidence="9">
    <location>
        <position position="62"/>
    </location>
    <ligand>
        <name>substrate</name>
    </ligand>
</feature>
<keyword evidence="4 9" id="KW-0963">Cytoplasm</keyword>
<feature type="binding site" evidence="9">
    <location>
        <begin position="201"/>
        <end position="202"/>
    </location>
    <ligand>
        <name>substrate</name>
    </ligand>
</feature>
<comment type="subcellular location">
    <subcellularLocation>
        <location evidence="9">Cytoplasm</location>
    </subcellularLocation>
</comment>
<dbReference type="HAMAP" id="MF_00197">
    <property type="entry name" value="DAP_epimerase"/>
    <property type="match status" value="1"/>
</dbReference>
<gene>
    <name evidence="9" type="primary">dapF</name>
    <name evidence="11" type="ORF">SAMN02746091_02597</name>
</gene>
<evidence type="ECO:0000256" key="9">
    <source>
        <dbReference type="HAMAP-Rule" id="MF_00197"/>
    </source>
</evidence>
<dbReference type="Gene3D" id="3.10.310.10">
    <property type="entry name" value="Diaminopimelate Epimerase, Chain A, domain 1"/>
    <property type="match status" value="2"/>
</dbReference>
<dbReference type="PROSITE" id="PS01326">
    <property type="entry name" value="DAP_EPIMERASE"/>
    <property type="match status" value="1"/>
</dbReference>
<feature type="binding site" evidence="9">
    <location>
        <position position="11"/>
    </location>
    <ligand>
        <name>substrate</name>
    </ligand>
</feature>
<protein>
    <recommendedName>
        <fullName evidence="3 9">Diaminopimelate epimerase</fullName>
        <shortName evidence="9">DAP epimerase</shortName>
        <ecNumber evidence="3 9">5.1.1.7</ecNumber>
    </recommendedName>
    <alternativeName>
        <fullName evidence="9">PLP-independent amino acid racemase</fullName>
    </alternativeName>
</protein>
<organism evidence="11 12">
    <name type="scientific">Caloramator proteoclasticus DSM 10124</name>
    <dbReference type="NCBI Taxonomy" id="1121262"/>
    <lineage>
        <taxon>Bacteria</taxon>
        <taxon>Bacillati</taxon>
        <taxon>Bacillota</taxon>
        <taxon>Clostridia</taxon>
        <taxon>Eubacteriales</taxon>
        <taxon>Clostridiaceae</taxon>
        <taxon>Caloramator</taxon>
    </lineage>
</organism>
<dbReference type="InterPro" id="IPR001653">
    <property type="entry name" value="DAP_epimerase_DapF"/>
</dbReference>
<keyword evidence="7 9" id="KW-0413">Isomerase</keyword>
<feature type="binding site" evidence="9">
    <location>
        <begin position="211"/>
        <end position="212"/>
    </location>
    <ligand>
        <name>substrate</name>
    </ligand>
</feature>
<evidence type="ECO:0000256" key="4">
    <source>
        <dbReference type="ARBA" id="ARBA00022490"/>
    </source>
</evidence>
<evidence type="ECO:0000256" key="10">
    <source>
        <dbReference type="PROSITE-ProRule" id="PRU10125"/>
    </source>
</evidence>
<evidence type="ECO:0000256" key="8">
    <source>
        <dbReference type="ARBA" id="ARBA00051712"/>
    </source>
</evidence>
<keyword evidence="12" id="KW-1185">Reference proteome</keyword>
<keyword evidence="5 9" id="KW-0028">Amino-acid biosynthesis</keyword>
<evidence type="ECO:0000256" key="7">
    <source>
        <dbReference type="ARBA" id="ARBA00023235"/>
    </source>
</evidence>
<proteinExistence type="inferred from homology"/>
<comment type="catalytic activity">
    <reaction evidence="8 9">
        <text>(2S,6S)-2,6-diaminopimelate = meso-2,6-diaminopimelate</text>
        <dbReference type="Rhea" id="RHEA:15393"/>
        <dbReference type="ChEBI" id="CHEBI:57609"/>
        <dbReference type="ChEBI" id="CHEBI:57791"/>
        <dbReference type="EC" id="5.1.1.7"/>
    </reaction>
</comment>
<dbReference type="AlphaFoldDB" id="A0A1M5BXF2"/>
<comment type="function">
    <text evidence="9">Catalyzes the stereoinversion of LL-2,6-diaminopimelate (L,L-DAP) to meso-diaminopimelate (meso-DAP), a precursor of L-lysine and an essential component of the bacterial peptidoglycan.</text>
</comment>
<dbReference type="InterPro" id="IPR018510">
    <property type="entry name" value="DAP_epimerase_AS"/>
</dbReference>
<evidence type="ECO:0000256" key="5">
    <source>
        <dbReference type="ARBA" id="ARBA00022605"/>
    </source>
</evidence>
<feature type="binding site" evidence="9">
    <location>
        <position position="183"/>
    </location>
    <ligand>
        <name>substrate</name>
    </ligand>
</feature>
<evidence type="ECO:0000256" key="2">
    <source>
        <dbReference type="ARBA" id="ARBA00010219"/>
    </source>
</evidence>
<feature type="binding site" evidence="9">
    <location>
        <begin position="72"/>
        <end position="73"/>
    </location>
    <ligand>
        <name>substrate</name>
    </ligand>
</feature>
<dbReference type="FunFam" id="3.10.310.10:FF:000001">
    <property type="entry name" value="Diaminopimelate epimerase"/>
    <property type="match status" value="1"/>
</dbReference>
<evidence type="ECO:0000256" key="6">
    <source>
        <dbReference type="ARBA" id="ARBA00023154"/>
    </source>
</evidence>
<dbReference type="GO" id="GO:0009089">
    <property type="term" value="P:lysine biosynthetic process via diaminopimelate"/>
    <property type="evidence" value="ECO:0007669"/>
    <property type="project" value="UniProtKB-UniRule"/>
</dbReference>
<dbReference type="UniPathway" id="UPA00034">
    <property type="reaction ID" value="UER00025"/>
</dbReference>
<feature type="active site" description="Proton donor" evidence="9">
    <location>
        <position position="71"/>
    </location>
</feature>
<evidence type="ECO:0000313" key="11">
    <source>
        <dbReference type="EMBL" id="SHF47007.1"/>
    </source>
</evidence>
<name>A0A1M5BXF2_9CLOT</name>